<feature type="compositionally biased region" description="Basic and acidic residues" evidence="1">
    <location>
        <begin position="11"/>
        <end position="24"/>
    </location>
</feature>
<comment type="caution">
    <text evidence="2">The sequence shown here is derived from an EMBL/GenBank/DDBJ whole genome shotgun (WGS) entry which is preliminary data.</text>
</comment>
<feature type="compositionally biased region" description="Low complexity" evidence="1">
    <location>
        <begin position="164"/>
        <end position="180"/>
    </location>
</feature>
<name>A0AAD4LK49_9AGAM</name>
<feature type="compositionally biased region" description="Polar residues" evidence="1">
    <location>
        <begin position="228"/>
        <end position="239"/>
    </location>
</feature>
<proteinExistence type="predicted"/>
<feature type="region of interest" description="Disordered" evidence="1">
    <location>
        <begin position="1"/>
        <end position="147"/>
    </location>
</feature>
<accession>A0AAD4LK49</accession>
<sequence>MPSVGDYDSDYDTRPEAGRAKPLLDSDDSNNEGPSSLTKRHRRFPTSDSDNSDDTPIIVEETQQDTSATTSLIRQPTAFATSNPSSSSNSSHNGTSMFTVEGYVNTPELSAGRGGGLSQGLPANGPYKSLFRATSESRGNSKAPSFSSDAGLHILAEAAQSPESALSPVSAASPVPVAASTKHRKSSPLITSSASSVPPPDTVSTTQPPQNASISANVSRVSTPGLGQPSQAKQRSGTSKGKAKAACPFEATAPILVAHRRAPRNRIYGAISKLTEEQDGGE</sequence>
<reference evidence="2" key="1">
    <citation type="submission" date="2022-01" db="EMBL/GenBank/DDBJ databases">
        <title>Comparative genomics reveals a dynamic genome evolution in the ectomycorrhizal milk-cap (Lactarius) mushrooms.</title>
        <authorList>
            <consortium name="DOE Joint Genome Institute"/>
            <person name="Lebreton A."/>
            <person name="Tang N."/>
            <person name="Kuo A."/>
            <person name="LaButti K."/>
            <person name="Drula E."/>
            <person name="Barry K."/>
            <person name="Clum A."/>
            <person name="Lipzen A."/>
            <person name="Mousain D."/>
            <person name="Ng V."/>
            <person name="Wang R."/>
            <person name="Wang X."/>
            <person name="Dai Y."/>
            <person name="Henrissat B."/>
            <person name="Grigoriev I.V."/>
            <person name="Guerin-Laguette A."/>
            <person name="Yu F."/>
            <person name="Martin F.M."/>
        </authorList>
    </citation>
    <scope>NUCLEOTIDE SEQUENCE</scope>
    <source>
        <strain evidence="2">QP</strain>
    </source>
</reference>
<organism evidence="2 3">
    <name type="scientific">Lactarius akahatsu</name>
    <dbReference type="NCBI Taxonomy" id="416441"/>
    <lineage>
        <taxon>Eukaryota</taxon>
        <taxon>Fungi</taxon>
        <taxon>Dikarya</taxon>
        <taxon>Basidiomycota</taxon>
        <taxon>Agaricomycotina</taxon>
        <taxon>Agaricomycetes</taxon>
        <taxon>Russulales</taxon>
        <taxon>Russulaceae</taxon>
        <taxon>Lactarius</taxon>
    </lineage>
</organism>
<dbReference type="EMBL" id="JAKELL010000016">
    <property type="protein sequence ID" value="KAH8993980.1"/>
    <property type="molecule type" value="Genomic_DNA"/>
</dbReference>
<evidence type="ECO:0000256" key="1">
    <source>
        <dbReference type="SAM" id="MobiDB-lite"/>
    </source>
</evidence>
<feature type="region of interest" description="Disordered" evidence="1">
    <location>
        <begin position="160"/>
        <end position="246"/>
    </location>
</feature>
<dbReference type="Proteomes" id="UP001201163">
    <property type="component" value="Unassembled WGS sequence"/>
</dbReference>
<gene>
    <name evidence="2" type="ORF">EDB92DRAFT_348855</name>
</gene>
<keyword evidence="3" id="KW-1185">Reference proteome</keyword>
<feature type="compositionally biased region" description="Polar residues" evidence="1">
    <location>
        <begin position="64"/>
        <end position="81"/>
    </location>
</feature>
<feature type="compositionally biased region" description="Polar residues" evidence="1">
    <location>
        <begin position="188"/>
        <end position="222"/>
    </location>
</feature>
<dbReference type="AlphaFoldDB" id="A0AAD4LK49"/>
<evidence type="ECO:0000313" key="3">
    <source>
        <dbReference type="Proteomes" id="UP001201163"/>
    </source>
</evidence>
<protein>
    <submittedName>
        <fullName evidence="2">Uncharacterized protein</fullName>
    </submittedName>
</protein>
<feature type="compositionally biased region" description="Polar residues" evidence="1">
    <location>
        <begin position="132"/>
        <end position="147"/>
    </location>
</feature>
<feature type="compositionally biased region" description="Low complexity" evidence="1">
    <location>
        <begin position="82"/>
        <end position="96"/>
    </location>
</feature>
<evidence type="ECO:0000313" key="2">
    <source>
        <dbReference type="EMBL" id="KAH8993980.1"/>
    </source>
</evidence>